<dbReference type="RefSeq" id="WP_085075188.1">
    <property type="nucleotide sequence ID" value="NZ_BLKU01000005.1"/>
</dbReference>
<keyword evidence="1" id="KW-1133">Transmembrane helix</keyword>
<keyword evidence="6" id="KW-1185">Reference proteome</keyword>
<reference evidence="4" key="2">
    <citation type="submission" date="2020-02" db="EMBL/GenBank/DDBJ databases">
        <authorList>
            <person name="Matsumoto Y."/>
            <person name="Kinjo T."/>
            <person name="Motooka D."/>
            <person name="Nabeya D."/>
            <person name="Jung N."/>
            <person name="Uechi K."/>
            <person name="Horii T."/>
            <person name="Iida T."/>
            <person name="Fujita J."/>
            <person name="Nakamura S."/>
        </authorList>
    </citation>
    <scope>NUCLEOTIDE SEQUENCE</scope>
    <source>
        <strain evidence="4">JCM 13573</strain>
    </source>
</reference>
<keyword evidence="2" id="KW-0732">Signal</keyword>
<dbReference type="Proteomes" id="UP000465306">
    <property type="component" value="Unassembled WGS sequence"/>
</dbReference>
<evidence type="ECO:0000256" key="1">
    <source>
        <dbReference type="SAM" id="Phobius"/>
    </source>
</evidence>
<keyword evidence="1" id="KW-0472">Membrane</keyword>
<feature type="transmembrane region" description="Helical" evidence="1">
    <location>
        <begin position="160"/>
        <end position="183"/>
    </location>
</feature>
<evidence type="ECO:0000259" key="3">
    <source>
        <dbReference type="Pfam" id="PF04536"/>
    </source>
</evidence>
<gene>
    <name evidence="5" type="ORF">I2456_16700</name>
    <name evidence="4" type="ORF">MKUB_54240</name>
</gene>
<dbReference type="EMBL" id="CP065047">
    <property type="protein sequence ID" value="QPI36185.1"/>
    <property type="molecule type" value="Genomic_DNA"/>
</dbReference>
<dbReference type="Pfam" id="PF04536">
    <property type="entry name" value="TPM_phosphatase"/>
    <property type="match status" value="1"/>
</dbReference>
<sequence>MRIVRQLGVLLTTLATALLLALPAAAQPPLKLTDHITDSNQVLTESQRATVTSAIDRLSRDRHIQLWIAYVDNFSRFKPENWANQTRSASGMGDHDALLAVATDTKAYTFTLPKGLTADELNTLQRNHVEPALTAKDWSGAAIAAADALDNPASKSTRSWLPIAIAAIVAVLLLAIGILLVLARRRRGDAPGRNDVNIVGSDLPLDRAMSTADARLHQISNYVTRHGKDVGAEAKKRLEEAKRHLAAAHDKEASNAAEAISHANAASTLAAEAQTLANADVLAAHRKK</sequence>
<feature type="domain" description="TPM" evidence="3">
    <location>
        <begin position="36"/>
        <end position="150"/>
    </location>
</feature>
<evidence type="ECO:0000313" key="7">
    <source>
        <dbReference type="Proteomes" id="UP000663583"/>
    </source>
</evidence>
<evidence type="ECO:0000256" key="2">
    <source>
        <dbReference type="SAM" id="SignalP"/>
    </source>
</evidence>
<dbReference type="KEGG" id="mku:I2456_16700"/>
<dbReference type="EMBL" id="BLKU01000005">
    <property type="protein sequence ID" value="GFG67934.1"/>
    <property type="molecule type" value="Genomic_DNA"/>
</dbReference>
<protein>
    <submittedName>
        <fullName evidence="5">TPM domain-containing protein</fullName>
    </submittedName>
</protein>
<name>A0AAX1J3Y4_9MYCO</name>
<dbReference type="InterPro" id="IPR007621">
    <property type="entry name" value="TPM_dom"/>
</dbReference>
<reference evidence="4 6" key="1">
    <citation type="journal article" date="2019" name="Emerg. Microbes Infect.">
        <title>Comprehensive subspecies identification of 175 nontuberculous mycobacteria species based on 7547 genomic profiles.</title>
        <authorList>
            <person name="Matsumoto Y."/>
            <person name="Kinjo T."/>
            <person name="Motooka D."/>
            <person name="Nabeya D."/>
            <person name="Jung N."/>
            <person name="Uechi K."/>
            <person name="Horii T."/>
            <person name="Iida T."/>
            <person name="Fujita J."/>
            <person name="Nakamura S."/>
        </authorList>
    </citation>
    <scope>NUCLEOTIDE SEQUENCE [LARGE SCALE GENOMIC DNA]</scope>
    <source>
        <strain evidence="4 6">JCM 13573</strain>
    </source>
</reference>
<evidence type="ECO:0000313" key="6">
    <source>
        <dbReference type="Proteomes" id="UP000465306"/>
    </source>
</evidence>
<feature type="chain" id="PRO_5043365172" evidence="2">
    <location>
        <begin position="27"/>
        <end position="288"/>
    </location>
</feature>
<feature type="signal peptide" evidence="2">
    <location>
        <begin position="1"/>
        <end position="26"/>
    </location>
</feature>
<dbReference type="Proteomes" id="UP000663583">
    <property type="component" value="Chromosome"/>
</dbReference>
<dbReference type="AlphaFoldDB" id="A0AAX1J3Y4"/>
<evidence type="ECO:0000313" key="5">
    <source>
        <dbReference type="EMBL" id="QPI36185.1"/>
    </source>
</evidence>
<dbReference type="Gene3D" id="3.10.310.50">
    <property type="match status" value="1"/>
</dbReference>
<accession>A0AAX1J3Y4</accession>
<keyword evidence="1" id="KW-0812">Transmembrane</keyword>
<evidence type="ECO:0000313" key="4">
    <source>
        <dbReference type="EMBL" id="GFG67934.1"/>
    </source>
</evidence>
<proteinExistence type="predicted"/>
<reference evidence="5" key="3">
    <citation type="submission" date="2020-11" db="EMBL/GenBank/DDBJ databases">
        <title>Intraspecies plasmid and genomic variation of Mycobacterium kubicae revealed by the complete genome sequences of two clinical isolates.</title>
        <authorList>
            <person name="Hendrix J.R."/>
            <person name="Epperson L.E."/>
            <person name="Honda J.R."/>
            <person name="Strong M."/>
        </authorList>
    </citation>
    <scope>NUCLEOTIDE SEQUENCE</scope>
    <source>
        <strain evidence="5">JCM 13573</strain>
    </source>
</reference>
<organism evidence="5 7">
    <name type="scientific">Mycobacterium kubicae</name>
    <dbReference type="NCBI Taxonomy" id="120959"/>
    <lineage>
        <taxon>Bacteria</taxon>
        <taxon>Bacillati</taxon>
        <taxon>Actinomycetota</taxon>
        <taxon>Actinomycetes</taxon>
        <taxon>Mycobacteriales</taxon>
        <taxon>Mycobacteriaceae</taxon>
        <taxon>Mycobacterium</taxon>
        <taxon>Mycobacterium simiae complex</taxon>
    </lineage>
</organism>